<dbReference type="Proteomes" id="UP001240250">
    <property type="component" value="Unassembled WGS sequence"/>
</dbReference>
<feature type="compositionally biased region" description="Basic residues" evidence="1">
    <location>
        <begin position="243"/>
        <end position="262"/>
    </location>
</feature>
<keyword evidence="3" id="KW-1185">Reference proteome</keyword>
<proteinExistence type="predicted"/>
<feature type="compositionally biased region" description="Basic residues" evidence="1">
    <location>
        <begin position="1"/>
        <end position="41"/>
    </location>
</feature>
<feature type="compositionally biased region" description="Basic residues" evidence="1">
    <location>
        <begin position="134"/>
        <end position="160"/>
    </location>
</feature>
<sequence>MPGHGARHRVARRRRARHRRRATTAVLRRRARGAGRTHHAPARAQVHGCRRPRPRRVPSTGACRRRPPPVRAGLHRTKVVHGRHRHRPEGGPDVRTHAHHRGSRPHRGPGHVPAHRTRKAPAARDAQHPVPRSTRTHARAGRPRHVRRHVRHARPGARRPHGPDERRHPSAASGPTTHPTPRLARARPPRRDGQGARGRQRPGQVRRTPHRRNPTRVAAPRRPFRLCLLGRRHVRCRPSVPRTGRRRRGRRRGLRGAHRRGAAHAEARSLAPHRRVAGAAGRPSPWRRCSSVLPVVLSAHRPIPAADGARTSSSRGGVGERFITRAARP</sequence>
<feature type="compositionally biased region" description="Basic residues" evidence="1">
    <location>
        <begin position="97"/>
        <end position="121"/>
    </location>
</feature>
<feature type="region of interest" description="Disordered" evidence="1">
    <location>
        <begin position="302"/>
        <end position="329"/>
    </location>
</feature>
<reference evidence="2 3" key="1">
    <citation type="submission" date="2023-07" db="EMBL/GenBank/DDBJ databases">
        <title>Sequencing the genomes of 1000 actinobacteria strains.</title>
        <authorList>
            <person name="Klenk H.-P."/>
        </authorList>
    </citation>
    <scope>NUCLEOTIDE SEQUENCE [LARGE SCALE GENOMIC DNA]</scope>
    <source>
        <strain evidence="2 3">DSM 14785</strain>
    </source>
</reference>
<protein>
    <submittedName>
        <fullName evidence="2">Uncharacterized protein</fullName>
    </submittedName>
</protein>
<organism evidence="2 3">
    <name type="scientific">Cellulomonas iranensis</name>
    <dbReference type="NCBI Taxonomy" id="76862"/>
    <lineage>
        <taxon>Bacteria</taxon>
        <taxon>Bacillati</taxon>
        <taxon>Actinomycetota</taxon>
        <taxon>Actinomycetes</taxon>
        <taxon>Micrococcales</taxon>
        <taxon>Cellulomonadaceae</taxon>
        <taxon>Cellulomonas</taxon>
    </lineage>
</organism>
<evidence type="ECO:0000256" key="1">
    <source>
        <dbReference type="SAM" id="MobiDB-lite"/>
    </source>
</evidence>
<gene>
    <name evidence="2" type="ORF">JO380_000075</name>
</gene>
<comment type="caution">
    <text evidence="2">The sequence shown here is derived from an EMBL/GenBank/DDBJ whole genome shotgun (WGS) entry which is preliminary data.</text>
</comment>
<feature type="compositionally biased region" description="Basic residues" evidence="1">
    <location>
        <begin position="63"/>
        <end position="87"/>
    </location>
</feature>
<dbReference type="EMBL" id="JAUSVM010000001">
    <property type="protein sequence ID" value="MDQ0423694.1"/>
    <property type="molecule type" value="Genomic_DNA"/>
</dbReference>
<evidence type="ECO:0000313" key="2">
    <source>
        <dbReference type="EMBL" id="MDQ0423694.1"/>
    </source>
</evidence>
<name>A0ABU0GEA0_9CELL</name>
<accession>A0ABU0GEA0</accession>
<feature type="region of interest" description="Disordered" evidence="1">
    <location>
        <begin position="238"/>
        <end position="285"/>
    </location>
</feature>
<feature type="region of interest" description="Disordered" evidence="1">
    <location>
        <begin position="1"/>
        <end position="224"/>
    </location>
</feature>
<evidence type="ECO:0000313" key="3">
    <source>
        <dbReference type="Proteomes" id="UP001240250"/>
    </source>
</evidence>